<feature type="transmembrane region" description="Helical" evidence="10">
    <location>
        <begin position="86"/>
        <end position="110"/>
    </location>
</feature>
<evidence type="ECO:0000256" key="1">
    <source>
        <dbReference type="ARBA" id="ARBA00004651"/>
    </source>
</evidence>
<dbReference type="GO" id="GO:0005304">
    <property type="term" value="F:L-valine transmembrane transporter activity"/>
    <property type="evidence" value="ECO:0007669"/>
    <property type="project" value="TreeGrafter"/>
</dbReference>
<keyword evidence="7 10" id="KW-1133">Transmembrane helix</keyword>
<dbReference type="GO" id="GO:0015808">
    <property type="term" value="P:L-alanine transport"/>
    <property type="evidence" value="ECO:0007669"/>
    <property type="project" value="TreeGrafter"/>
</dbReference>
<gene>
    <name evidence="11" type="ORF">DCMF_26070</name>
</gene>
<dbReference type="PANTHER" id="PTHR11795">
    <property type="entry name" value="BRANCHED-CHAIN AMINO ACID TRANSPORT SYSTEM PERMEASE PROTEIN LIVH"/>
    <property type="match status" value="1"/>
</dbReference>
<evidence type="ECO:0000313" key="11">
    <source>
        <dbReference type="EMBL" id="ATW27757.1"/>
    </source>
</evidence>
<evidence type="ECO:0000313" key="12">
    <source>
        <dbReference type="Proteomes" id="UP000323521"/>
    </source>
</evidence>
<dbReference type="GO" id="GO:0015192">
    <property type="term" value="F:L-phenylalanine transmembrane transporter activity"/>
    <property type="evidence" value="ECO:0007669"/>
    <property type="project" value="TreeGrafter"/>
</dbReference>
<accession>A0A3G1KZB8</accession>
<dbReference type="Pfam" id="PF02653">
    <property type="entry name" value="BPD_transp_2"/>
    <property type="match status" value="1"/>
</dbReference>
<dbReference type="GO" id="GO:1903806">
    <property type="term" value="P:L-isoleucine import across plasma membrane"/>
    <property type="evidence" value="ECO:0007669"/>
    <property type="project" value="TreeGrafter"/>
</dbReference>
<evidence type="ECO:0000256" key="6">
    <source>
        <dbReference type="ARBA" id="ARBA00022970"/>
    </source>
</evidence>
<evidence type="ECO:0000256" key="10">
    <source>
        <dbReference type="SAM" id="Phobius"/>
    </source>
</evidence>
<comment type="subcellular location">
    <subcellularLocation>
        <location evidence="1">Cell membrane</location>
        <topology evidence="1">Multi-pass membrane protein</topology>
    </subcellularLocation>
</comment>
<dbReference type="CDD" id="cd06582">
    <property type="entry name" value="TM_PBP1_LivH_like"/>
    <property type="match status" value="1"/>
</dbReference>
<comment type="similarity">
    <text evidence="9">Belongs to the binding-protein-dependent transport system permease family. LivHM subfamily.</text>
</comment>
<evidence type="ECO:0000256" key="8">
    <source>
        <dbReference type="ARBA" id="ARBA00023136"/>
    </source>
</evidence>
<keyword evidence="8 10" id="KW-0472">Membrane</keyword>
<evidence type="ECO:0000256" key="3">
    <source>
        <dbReference type="ARBA" id="ARBA00022475"/>
    </source>
</evidence>
<feature type="transmembrane region" description="Helical" evidence="10">
    <location>
        <begin position="130"/>
        <end position="153"/>
    </location>
</feature>
<dbReference type="EMBL" id="CP017634">
    <property type="protein sequence ID" value="ATW27757.1"/>
    <property type="molecule type" value="Genomic_DNA"/>
</dbReference>
<dbReference type="RefSeq" id="WP_148137139.1">
    <property type="nucleotide sequence ID" value="NZ_CP017634.1"/>
</dbReference>
<proteinExistence type="inferred from homology"/>
<feature type="transmembrane region" description="Helical" evidence="10">
    <location>
        <begin position="185"/>
        <end position="207"/>
    </location>
</feature>
<name>A0A3G1KZB8_FORW1</name>
<keyword evidence="4" id="KW-0997">Cell inner membrane</keyword>
<dbReference type="InterPro" id="IPR001851">
    <property type="entry name" value="ABC_transp_permease"/>
</dbReference>
<sequence>MDNIVFGIVTGSIILLGAVGFSMTLKAENFINIAHGQMLLLGAYITLFLNQYLGLLIAAPLSILLVGFMGVAIYRCFYRPVKSKGIMVLLFTSVGLSYAINGIVGAVAGTKTYAYDIPNVRAFLIGGEPLITPYELAIVIAAVCSALGLHFFLVKTKIGKAIRAVAENYDLSRVRGINTVRTSNYVWFIASCFAGLAGVFSGVIGSLHLGLGWYQILIILSATVLGGLGSIYGVMLAAVIIGLSMELSVLIIPSYYRTAIAFVFIIIVLLIKPDGLQSLWTKSSKRVA</sequence>
<feature type="transmembrane region" description="Helical" evidence="10">
    <location>
        <begin position="213"/>
        <end position="243"/>
    </location>
</feature>
<keyword evidence="6" id="KW-0029">Amino-acid transport</keyword>
<feature type="transmembrane region" description="Helical" evidence="10">
    <location>
        <begin position="55"/>
        <end position="74"/>
    </location>
</feature>
<keyword evidence="5 10" id="KW-0812">Transmembrane</keyword>
<dbReference type="GO" id="GO:0015190">
    <property type="term" value="F:L-leucine transmembrane transporter activity"/>
    <property type="evidence" value="ECO:0007669"/>
    <property type="project" value="TreeGrafter"/>
</dbReference>
<dbReference type="GO" id="GO:0015188">
    <property type="term" value="F:L-isoleucine transmembrane transporter activity"/>
    <property type="evidence" value="ECO:0007669"/>
    <property type="project" value="TreeGrafter"/>
</dbReference>
<organism evidence="11 12">
    <name type="scientific">Formimonas warabiya</name>
    <dbReference type="NCBI Taxonomy" id="1761012"/>
    <lineage>
        <taxon>Bacteria</taxon>
        <taxon>Bacillati</taxon>
        <taxon>Bacillota</taxon>
        <taxon>Clostridia</taxon>
        <taxon>Eubacteriales</taxon>
        <taxon>Peptococcaceae</taxon>
        <taxon>Candidatus Formimonas</taxon>
    </lineage>
</organism>
<dbReference type="KEGG" id="fwa:DCMF_26070"/>
<evidence type="ECO:0000256" key="5">
    <source>
        <dbReference type="ARBA" id="ARBA00022692"/>
    </source>
</evidence>
<evidence type="ECO:0000256" key="7">
    <source>
        <dbReference type="ARBA" id="ARBA00022989"/>
    </source>
</evidence>
<dbReference type="GO" id="GO:0042941">
    <property type="term" value="P:D-alanine transmembrane transport"/>
    <property type="evidence" value="ECO:0007669"/>
    <property type="project" value="TreeGrafter"/>
</dbReference>
<keyword evidence="12" id="KW-1185">Reference proteome</keyword>
<dbReference type="AlphaFoldDB" id="A0A3G1KZB8"/>
<evidence type="ECO:0000256" key="4">
    <source>
        <dbReference type="ARBA" id="ARBA00022519"/>
    </source>
</evidence>
<evidence type="ECO:0000256" key="9">
    <source>
        <dbReference type="ARBA" id="ARBA00037998"/>
    </source>
</evidence>
<dbReference type="Proteomes" id="UP000323521">
    <property type="component" value="Chromosome"/>
</dbReference>
<feature type="transmembrane region" description="Helical" evidence="10">
    <location>
        <begin position="6"/>
        <end position="23"/>
    </location>
</feature>
<feature type="transmembrane region" description="Helical" evidence="10">
    <location>
        <begin position="255"/>
        <end position="271"/>
    </location>
</feature>
<evidence type="ECO:0008006" key="13">
    <source>
        <dbReference type="Google" id="ProtNLM"/>
    </source>
</evidence>
<evidence type="ECO:0000256" key="2">
    <source>
        <dbReference type="ARBA" id="ARBA00022448"/>
    </source>
</evidence>
<reference evidence="11 12" key="1">
    <citation type="submission" date="2016-10" db="EMBL/GenBank/DDBJ databases">
        <title>Complete Genome Sequence of Peptococcaceae strain DCMF.</title>
        <authorList>
            <person name="Edwards R.J."/>
            <person name="Holland S.I."/>
            <person name="Deshpande N.P."/>
            <person name="Wong Y.K."/>
            <person name="Ertan H."/>
            <person name="Manefield M."/>
            <person name="Russell T.L."/>
            <person name="Lee M.J."/>
        </authorList>
    </citation>
    <scope>NUCLEOTIDE SEQUENCE [LARGE SCALE GENOMIC DNA]</scope>
    <source>
        <strain evidence="11 12">DCMF</strain>
    </source>
</reference>
<protein>
    <recommendedName>
        <fullName evidence="13">Branched-chain amino acid ABC transporter permease</fullName>
    </recommendedName>
</protein>
<dbReference type="PANTHER" id="PTHR11795:SF371">
    <property type="entry name" value="HIGH-AFFINITY BRANCHED-CHAIN AMINO ACID TRANSPORT SYSTEM PERMEASE PROTEIN LIVH"/>
    <property type="match status" value="1"/>
</dbReference>
<keyword evidence="3" id="KW-1003">Cell membrane</keyword>
<keyword evidence="2" id="KW-0813">Transport</keyword>
<dbReference type="InterPro" id="IPR052157">
    <property type="entry name" value="BCAA_transport_permease"/>
</dbReference>
<dbReference type="GO" id="GO:0005886">
    <property type="term" value="C:plasma membrane"/>
    <property type="evidence" value="ECO:0007669"/>
    <property type="project" value="UniProtKB-SubCell"/>
</dbReference>
<feature type="transmembrane region" description="Helical" evidence="10">
    <location>
        <begin position="30"/>
        <end position="49"/>
    </location>
</feature>
<dbReference type="OrthoDB" id="9807115at2"/>